<dbReference type="Pfam" id="PF20249">
    <property type="entry name" value="VasX_N"/>
    <property type="match status" value="1"/>
</dbReference>
<evidence type="ECO:0000313" key="4">
    <source>
        <dbReference type="Proteomes" id="UP000572722"/>
    </source>
</evidence>
<feature type="region of interest" description="Disordered" evidence="1">
    <location>
        <begin position="1"/>
        <end position="23"/>
    </location>
</feature>
<dbReference type="AlphaFoldDB" id="A0AAE5GQF3"/>
<dbReference type="RefSeq" id="WP_171321489.1">
    <property type="nucleotide sequence ID" value="NZ_VTXO01000002.1"/>
</dbReference>
<evidence type="ECO:0000256" key="1">
    <source>
        <dbReference type="SAM" id="MobiDB-lite"/>
    </source>
</evidence>
<organism evidence="3 4">
    <name type="scientific">Vibrio tubiashii</name>
    <dbReference type="NCBI Taxonomy" id="29498"/>
    <lineage>
        <taxon>Bacteria</taxon>
        <taxon>Pseudomonadati</taxon>
        <taxon>Pseudomonadota</taxon>
        <taxon>Gammaproteobacteria</taxon>
        <taxon>Vibrionales</taxon>
        <taxon>Vibrionaceae</taxon>
        <taxon>Vibrio</taxon>
        <taxon>Vibrio oreintalis group</taxon>
    </lineage>
</organism>
<feature type="domain" description="Toxin VasX N-terminal region" evidence="2">
    <location>
        <begin position="23"/>
        <end position="166"/>
    </location>
</feature>
<dbReference type="Proteomes" id="UP000572722">
    <property type="component" value="Unassembled WGS sequence"/>
</dbReference>
<dbReference type="CDD" id="cd20708">
    <property type="entry name" value="MIX_IV"/>
    <property type="match status" value="1"/>
</dbReference>
<proteinExistence type="predicted"/>
<sequence length="1154" mass="129693">MSTPNDDAKSGQTKDAQDPAGTCPLKKNKIQLIPTKYALVESKPPHCAVSSKLTSKVSFRPIGIRPIDSGYLYIIHNKRQDIIYVYEIMDNGGVKKLEQQTLESGGASQEYVYVESDKGLYVSREGTIEVLYSPTKISPKLQSQLLNSSSLRSQMMQRCNLGAFDCTKGSKHLLPTNALKDNLADCVPTQSEYEHDYQWCWLKEKPTPYDPQNLLSQIDSNYKEDSAIILLEDPIGIMTELSSCGISLNNMEAEWFKQDNNQAKYFAASQIKLLIEVGEKYFNANTNNQKLKSYIASNESDLKKRFLSYQQAKRAYWDFVSEGTPVRPNYQLSAVEISDSEQFIEYQQERLENQKMSKDIGISQEELESFFHDVKRQNDKVVEGDFGGWFGDRGILARIEHDDMEEWFKGAQSKIELWRNHADAVESDRAAVLPFAYDVIPVYDKENKDTFVERLIHENHWLEILPEEPENRRKMRDVYFGGLGEQNLHVFVSDYKDLGTIDKKYRDINEWIQYLAPFKGVKDNVENTINGLSGLEDFKGFLKGLHLVEINEMPEPVKAQFDQFGSKLSGLALDELNELSQAIAKSQDRANSLIYHARPGIIATLLGHKKNANIQLDVGDASGFEAFNKQFSKLEAIRINAEDIVTKRNLVESTSKGLTVAEKDALRADYNRQLKILGEDSQQVLMKLAANSEPVAKTGQPHLPSHITIKASGAMAYEINQLLTIRQKILTNELLYGVSEGKGFKGAVGSGSVAFVVFTLNAWNWSNTQETLSKKSTTSVGDVAEYISGFTSLLSSTMSLAVEVTKVKYQMSWISNAVQNNSANLGKVITLGTHTVSVLTTVSSLTDMPKQYGRMSNSWRKGDFAATVSATAALVGDSVQFGGAGYVSFHTGRLALAAAQRQTTWIKAAEKTFGFVARANPWLLGASILILVGEIGYNFLQSSALMKWVSQSSWGKNGFWFTHINQNWDYETQFVKWLEATQAPKVQISTNTYRKTLMSASGNWASQVTKHRAKTLRIVVPMATPQQIKLAGYVKTSSNIEPTDITSTLISNSRTVYDGMNTIYEFDWPLDYKRQENLRYLELMVEVTSQYGNKLFAKQGGARFTLDLDNPAPNDNKDWYKVDLLEENDVQSVSRNKMISSLKILATKFESTNE</sequence>
<evidence type="ECO:0000313" key="3">
    <source>
        <dbReference type="EMBL" id="NOI80823.1"/>
    </source>
</evidence>
<dbReference type="InterPro" id="IPR046864">
    <property type="entry name" value="VasX_N"/>
</dbReference>
<evidence type="ECO:0000259" key="2">
    <source>
        <dbReference type="Pfam" id="PF20249"/>
    </source>
</evidence>
<protein>
    <recommendedName>
        <fullName evidence="2">Toxin VasX N-terminal region domain-containing protein</fullName>
    </recommendedName>
</protein>
<gene>
    <name evidence="3" type="ORF">F0237_09100</name>
</gene>
<reference evidence="3 4" key="1">
    <citation type="submission" date="2019-08" db="EMBL/GenBank/DDBJ databases">
        <title>Draft genome sequencing and comparative genomics of hatchery-associated Vibrios.</title>
        <authorList>
            <person name="Kehlet-Delgado H."/>
            <person name="Mueller R.S."/>
        </authorList>
    </citation>
    <scope>NUCLEOTIDE SEQUENCE [LARGE SCALE GENOMIC DNA]</scope>
    <source>
        <strain evidence="3 4">01-65-5-1</strain>
    </source>
</reference>
<name>A0AAE5GQF3_9VIBR</name>
<comment type="caution">
    <text evidence="3">The sequence shown here is derived from an EMBL/GenBank/DDBJ whole genome shotgun (WGS) entry which is preliminary data.</text>
</comment>
<dbReference type="EMBL" id="VTXO01000002">
    <property type="protein sequence ID" value="NOI80823.1"/>
    <property type="molecule type" value="Genomic_DNA"/>
</dbReference>
<feature type="compositionally biased region" description="Polar residues" evidence="1">
    <location>
        <begin position="1"/>
        <end position="14"/>
    </location>
</feature>
<accession>A0AAE5GQF3</accession>